<reference evidence="1 2" key="1">
    <citation type="submission" date="2019-07" db="EMBL/GenBank/DDBJ databases">
        <title>Serratia strains were isolated from fresh produce.</title>
        <authorList>
            <person name="Cho G.-S."/>
            <person name="Stein M."/>
            <person name="Lee W."/>
            <person name="Suh S.H."/>
            <person name="Franz C.M.A.P."/>
        </authorList>
    </citation>
    <scope>NUCLEOTIDE SEQUENCE [LARGE SCALE GENOMIC DNA]</scope>
    <source>
        <strain evidence="1 2">S17</strain>
    </source>
</reference>
<evidence type="ECO:0000313" key="2">
    <source>
        <dbReference type="Proteomes" id="UP000321307"/>
    </source>
</evidence>
<organism evidence="1 2">
    <name type="scientific">Serratia ureilytica</name>
    <dbReference type="NCBI Taxonomy" id="300181"/>
    <lineage>
        <taxon>Bacteria</taxon>
        <taxon>Pseudomonadati</taxon>
        <taxon>Pseudomonadota</taxon>
        <taxon>Gammaproteobacteria</taxon>
        <taxon>Enterobacterales</taxon>
        <taxon>Yersiniaceae</taxon>
        <taxon>Serratia</taxon>
    </lineage>
</organism>
<comment type="caution">
    <text evidence="1">The sequence shown here is derived from an EMBL/GenBank/DDBJ whole genome shotgun (WGS) entry which is preliminary data.</text>
</comment>
<name>A0A9X9C259_9GAMM</name>
<sequence>MDIKKIQEKWEHGQLIGVDLIASKNNTAREINIYSEESDGFKNTFNKEYGISYGSVISLSSFIKKRDDLWSEIQINNKVLLPDGDVLFCGEGEMGSDGFIVRADKYNKLKWFMYSTTSNPFLDVIRLNGRLHIKSTLGFYLDFGIADNDIFLKNK</sequence>
<proteinExistence type="predicted"/>
<dbReference type="RefSeq" id="WP_033650448.1">
    <property type="nucleotide sequence ID" value="NZ_CP184286.1"/>
</dbReference>
<protein>
    <submittedName>
        <fullName evidence="1">Uncharacterized protein</fullName>
    </submittedName>
</protein>
<accession>A0A9X9C259</accession>
<dbReference type="EMBL" id="VOUP01000011">
    <property type="protein sequence ID" value="TXE27495.1"/>
    <property type="molecule type" value="Genomic_DNA"/>
</dbReference>
<dbReference type="Proteomes" id="UP000321307">
    <property type="component" value="Unassembled WGS sequence"/>
</dbReference>
<dbReference type="AlphaFoldDB" id="A0A9X9C259"/>
<evidence type="ECO:0000313" key="1">
    <source>
        <dbReference type="EMBL" id="TXE27495.1"/>
    </source>
</evidence>
<gene>
    <name evidence="1" type="ORF">FOT63_17865</name>
</gene>